<evidence type="ECO:0000256" key="2">
    <source>
        <dbReference type="PIRSR" id="PIRSR605511-1"/>
    </source>
</evidence>
<dbReference type="InterPro" id="IPR005511">
    <property type="entry name" value="SMP-30"/>
</dbReference>
<dbReference type="PANTHER" id="PTHR10907">
    <property type="entry name" value="REGUCALCIN"/>
    <property type="match status" value="1"/>
</dbReference>
<dbReference type="Proteomes" id="UP000183046">
    <property type="component" value="Unassembled WGS sequence"/>
</dbReference>
<keyword evidence="3" id="KW-0862">Zinc</keyword>
<evidence type="ECO:0000256" key="1">
    <source>
        <dbReference type="ARBA" id="ARBA00008853"/>
    </source>
</evidence>
<dbReference type="Gene3D" id="2.120.10.30">
    <property type="entry name" value="TolB, C-terminal domain"/>
    <property type="match status" value="1"/>
</dbReference>
<dbReference type="OrthoDB" id="9804774at2"/>
<dbReference type="EMBL" id="FMWB01000001">
    <property type="protein sequence ID" value="SCZ20932.1"/>
    <property type="molecule type" value="Genomic_DNA"/>
</dbReference>
<feature type="binding site" evidence="3">
    <location>
        <position position="16"/>
    </location>
    <ligand>
        <name>a divalent metal cation</name>
        <dbReference type="ChEBI" id="CHEBI:60240"/>
    </ligand>
</feature>
<feature type="binding site" evidence="3">
    <location>
        <position position="104"/>
    </location>
    <ligand>
        <name>substrate</name>
    </ligand>
</feature>
<feature type="binding site" evidence="3">
    <location>
        <position position="122"/>
    </location>
    <ligand>
        <name>substrate</name>
    </ligand>
</feature>
<evidence type="ECO:0000256" key="3">
    <source>
        <dbReference type="PIRSR" id="PIRSR605511-2"/>
    </source>
</evidence>
<dbReference type="GO" id="GO:0004341">
    <property type="term" value="F:gluconolactonase activity"/>
    <property type="evidence" value="ECO:0007669"/>
    <property type="project" value="TreeGrafter"/>
</dbReference>
<feature type="domain" description="SMP-30/Gluconolactonase/LRE-like region" evidence="4">
    <location>
        <begin position="14"/>
        <end position="259"/>
    </location>
</feature>
<comment type="cofactor">
    <cofactor evidence="3">
        <name>Zn(2+)</name>
        <dbReference type="ChEBI" id="CHEBI:29105"/>
    </cofactor>
    <text evidence="3">Binds 1 divalent metal cation per subunit.</text>
</comment>
<accession>A0A1G5M6X8</accession>
<dbReference type="PRINTS" id="PR01790">
    <property type="entry name" value="SMP30FAMILY"/>
</dbReference>
<dbReference type="AlphaFoldDB" id="A0A1G5M6X8"/>
<proteinExistence type="inferred from homology"/>
<gene>
    <name evidence="5" type="ORF">SAMN05216279_101286</name>
</gene>
<feature type="binding site" evidence="3">
    <location>
        <position position="150"/>
    </location>
    <ligand>
        <name>a divalent metal cation</name>
        <dbReference type="ChEBI" id="CHEBI:60240"/>
    </ligand>
</feature>
<dbReference type="InterPro" id="IPR013658">
    <property type="entry name" value="SGL"/>
</dbReference>
<feature type="active site" description="Proton donor/acceptor" evidence="2">
    <location>
        <position position="200"/>
    </location>
</feature>
<keyword evidence="3" id="KW-0479">Metal-binding</keyword>
<dbReference type="InterPro" id="IPR011042">
    <property type="entry name" value="6-blade_b-propeller_TolB-like"/>
</dbReference>
<reference evidence="6" key="1">
    <citation type="submission" date="2016-10" db="EMBL/GenBank/DDBJ databases">
        <authorList>
            <person name="de Groot N.N."/>
        </authorList>
    </citation>
    <scope>NUCLEOTIDE SEQUENCE [LARGE SCALE GENOMIC DNA]</scope>
    <source>
        <strain evidence="6">DSM 15758</strain>
    </source>
</reference>
<dbReference type="eggNOG" id="COG3386">
    <property type="taxonomic scope" value="Bacteria"/>
</dbReference>
<name>A0A1G5M6X8_9PSED</name>
<evidence type="ECO:0000313" key="6">
    <source>
        <dbReference type="Proteomes" id="UP000183046"/>
    </source>
</evidence>
<organism evidence="5 6">
    <name type="scientific">Pseudomonas oryzihabitans</name>
    <dbReference type="NCBI Taxonomy" id="47885"/>
    <lineage>
        <taxon>Bacteria</taxon>
        <taxon>Pseudomonadati</taxon>
        <taxon>Pseudomonadota</taxon>
        <taxon>Gammaproteobacteria</taxon>
        <taxon>Pseudomonadales</taxon>
        <taxon>Pseudomonadaceae</taxon>
        <taxon>Pseudomonas</taxon>
    </lineage>
</organism>
<dbReference type="GO" id="GO:0019853">
    <property type="term" value="P:L-ascorbic acid biosynthetic process"/>
    <property type="evidence" value="ECO:0007669"/>
    <property type="project" value="TreeGrafter"/>
</dbReference>
<evidence type="ECO:0000259" key="4">
    <source>
        <dbReference type="Pfam" id="PF08450"/>
    </source>
</evidence>
<dbReference type="RefSeq" id="WP_074582794.1">
    <property type="nucleotide sequence ID" value="NZ_FMWB01000001.1"/>
</dbReference>
<dbReference type="PANTHER" id="PTHR10907:SF47">
    <property type="entry name" value="REGUCALCIN"/>
    <property type="match status" value="1"/>
</dbReference>
<sequence length="303" mass="32885">MAPPECLFDHGDELGEGPVWDTRQQRLLWVDILAGRLLRAAPQPAAPVEVLEFGRPLGCAVPHVDGSTWLALSDGVWRLAAGAAQPTPVAQPPRAVHGPQHRFNDGKCDALGRFWLGTTLLDEAPGGGRLYCLDLDGQLHQRLDGITVSNGLGWSPDNRTFYYIDSPTRRVQAFDFDLASGQLGRGRTLIDFGEQPGVPDGLAVDSEGALWIAHWDGYRLSRWSAEGELLAWVELPVARVTSCAFYGARLEQLLITTARVGLDDSARQAQPLAGRSFRLDPGVTGLAVSACRVRVPDHPQESA</sequence>
<dbReference type="GO" id="GO:0005509">
    <property type="term" value="F:calcium ion binding"/>
    <property type="evidence" value="ECO:0007669"/>
    <property type="project" value="TreeGrafter"/>
</dbReference>
<comment type="similarity">
    <text evidence="1">Belongs to the SMP-30/CGR1 family.</text>
</comment>
<evidence type="ECO:0000313" key="5">
    <source>
        <dbReference type="EMBL" id="SCZ20932.1"/>
    </source>
</evidence>
<feature type="binding site" evidence="3">
    <location>
        <position position="102"/>
    </location>
    <ligand>
        <name>substrate</name>
    </ligand>
</feature>
<dbReference type="SUPFAM" id="SSF63829">
    <property type="entry name" value="Calcium-dependent phosphotriesterase"/>
    <property type="match status" value="1"/>
</dbReference>
<comment type="caution">
    <text evidence="5">The sequence shown here is derived from an EMBL/GenBank/DDBJ whole genome shotgun (WGS) entry which is preliminary data.</text>
</comment>
<dbReference type="Pfam" id="PF08450">
    <property type="entry name" value="SGL"/>
    <property type="match status" value="1"/>
</dbReference>
<feature type="binding site" evidence="3">
    <location>
        <position position="200"/>
    </location>
    <ligand>
        <name>a divalent metal cation</name>
        <dbReference type="ChEBI" id="CHEBI:60240"/>
    </ligand>
</feature>
<protein>
    <submittedName>
        <fullName evidence="5">Sugar lactone lactonase YvrE</fullName>
    </submittedName>
</protein>